<dbReference type="InterPro" id="IPR000425">
    <property type="entry name" value="MIP"/>
</dbReference>
<dbReference type="GO" id="GO:0015250">
    <property type="term" value="F:water channel activity"/>
    <property type="evidence" value="ECO:0007669"/>
    <property type="project" value="TreeGrafter"/>
</dbReference>
<accession>A0A8H8RMR6</accession>
<keyword evidence="5 8" id="KW-0472">Membrane</keyword>
<dbReference type="EMBL" id="QGMI01000603">
    <property type="protein sequence ID" value="TVY38428.1"/>
    <property type="molecule type" value="Genomic_DNA"/>
</dbReference>
<keyword evidence="4 8" id="KW-1133">Transmembrane helix</keyword>
<evidence type="ECO:0000256" key="5">
    <source>
        <dbReference type="ARBA" id="ARBA00023136"/>
    </source>
</evidence>
<evidence type="ECO:0000256" key="3">
    <source>
        <dbReference type="ARBA" id="ARBA00022692"/>
    </source>
</evidence>
<feature type="transmembrane region" description="Helical" evidence="8">
    <location>
        <begin position="49"/>
        <end position="68"/>
    </location>
</feature>
<feature type="transmembrane region" description="Helical" evidence="8">
    <location>
        <begin position="258"/>
        <end position="278"/>
    </location>
</feature>
<dbReference type="Gene3D" id="1.20.1080.10">
    <property type="entry name" value="Glycerol uptake facilitator protein"/>
    <property type="match status" value="1"/>
</dbReference>
<keyword evidence="3 6" id="KW-0812">Transmembrane</keyword>
<keyword evidence="10" id="KW-1185">Reference proteome</keyword>
<dbReference type="Pfam" id="PF00230">
    <property type="entry name" value="MIP"/>
    <property type="match status" value="1"/>
</dbReference>
<keyword evidence="6" id="KW-0813">Transport</keyword>
<feature type="transmembrane region" description="Helical" evidence="8">
    <location>
        <begin position="184"/>
        <end position="203"/>
    </location>
</feature>
<proteinExistence type="inferred from homology"/>
<reference evidence="9 10" key="1">
    <citation type="submission" date="2018-05" db="EMBL/GenBank/DDBJ databases">
        <title>Genome sequencing and assembly of the regulated plant pathogen Lachnellula willkommii and related sister species for the development of diagnostic species identification markers.</title>
        <authorList>
            <person name="Giroux E."/>
            <person name="Bilodeau G."/>
        </authorList>
    </citation>
    <scope>NUCLEOTIDE SEQUENCE [LARGE SCALE GENOMIC DNA]</scope>
    <source>
        <strain evidence="9 10">CBS 160.35</strain>
    </source>
</reference>
<dbReference type="InterPro" id="IPR034294">
    <property type="entry name" value="Aquaporin_transptr"/>
</dbReference>
<evidence type="ECO:0000256" key="2">
    <source>
        <dbReference type="ARBA" id="ARBA00006175"/>
    </source>
</evidence>
<evidence type="ECO:0000256" key="4">
    <source>
        <dbReference type="ARBA" id="ARBA00022989"/>
    </source>
</evidence>
<feature type="region of interest" description="Disordered" evidence="7">
    <location>
        <begin position="1"/>
        <end position="28"/>
    </location>
</feature>
<name>A0A8H8RMR6_9HELO</name>
<feature type="transmembrane region" description="Helical" evidence="8">
    <location>
        <begin position="139"/>
        <end position="164"/>
    </location>
</feature>
<dbReference type="AlphaFoldDB" id="A0A8H8RMR6"/>
<dbReference type="Proteomes" id="UP000443090">
    <property type="component" value="Unassembled WGS sequence"/>
</dbReference>
<dbReference type="GO" id="GO:0005886">
    <property type="term" value="C:plasma membrane"/>
    <property type="evidence" value="ECO:0007669"/>
    <property type="project" value="TreeGrafter"/>
</dbReference>
<evidence type="ECO:0000256" key="1">
    <source>
        <dbReference type="ARBA" id="ARBA00004141"/>
    </source>
</evidence>
<feature type="region of interest" description="Disordered" evidence="7">
    <location>
        <begin position="288"/>
        <end position="336"/>
    </location>
</feature>
<comment type="similarity">
    <text evidence="2 6">Belongs to the MIP/aquaporin (TC 1.A.8) family.</text>
</comment>
<organism evidence="9 10">
    <name type="scientific">Lachnellula occidentalis</name>
    <dbReference type="NCBI Taxonomy" id="215460"/>
    <lineage>
        <taxon>Eukaryota</taxon>
        <taxon>Fungi</taxon>
        <taxon>Dikarya</taxon>
        <taxon>Ascomycota</taxon>
        <taxon>Pezizomycotina</taxon>
        <taxon>Leotiomycetes</taxon>
        <taxon>Helotiales</taxon>
        <taxon>Lachnaceae</taxon>
        <taxon>Lachnellula</taxon>
    </lineage>
</organism>
<dbReference type="PRINTS" id="PR00783">
    <property type="entry name" value="MINTRINSICP"/>
</dbReference>
<dbReference type="OrthoDB" id="3222at2759"/>
<comment type="subcellular location">
    <subcellularLocation>
        <location evidence="1">Membrane</location>
        <topology evidence="1">Multi-pass membrane protein</topology>
    </subcellularLocation>
</comment>
<dbReference type="PANTHER" id="PTHR19139:SF199">
    <property type="entry name" value="MIP17260P"/>
    <property type="match status" value="1"/>
</dbReference>
<dbReference type="SUPFAM" id="SSF81338">
    <property type="entry name" value="Aquaporin-like"/>
    <property type="match status" value="1"/>
</dbReference>
<sequence>MNVSLPGEHGPTKRRPGPGQVEESEKTDSPLKWANKILAKLPTTTRGHIVAAIGELAGTIFFLFFAFAGTQVANISSNTNTNGEITTTVAQKNPAQLLYISLSFGFSLAVNAWVFFRISGGLFNPAVTFGMWLIGSITIARAVLLGVVQCLGAIIAAALVSVLFSGGLNVSTTLSQTTTQAQGFFIELILTAQLVFAIFMLAAEKHAGTFIAPVGIGLALLEDGILTVTGVFWTGGSLNPARSLGPAVVQKSFPTYHWIYWIAPLCGALGAAALYKLVKSLEYENANPDPEADTLSHAVLPDDSNQSPEPPNSSPNANGSDRSDETRVERVERKVD</sequence>
<protein>
    <submittedName>
        <fullName evidence="9">Aquaporin</fullName>
    </submittedName>
</protein>
<comment type="caution">
    <text evidence="9">The sequence shown here is derived from an EMBL/GenBank/DDBJ whole genome shotgun (WGS) entry which is preliminary data.</text>
</comment>
<evidence type="ECO:0000313" key="10">
    <source>
        <dbReference type="Proteomes" id="UP000443090"/>
    </source>
</evidence>
<evidence type="ECO:0000256" key="7">
    <source>
        <dbReference type="SAM" id="MobiDB-lite"/>
    </source>
</evidence>
<evidence type="ECO:0000313" key="9">
    <source>
        <dbReference type="EMBL" id="TVY38428.1"/>
    </source>
</evidence>
<gene>
    <name evidence="9" type="primary">AQY2</name>
    <name evidence="9" type="ORF">LOCC1_G006928</name>
</gene>
<evidence type="ECO:0000256" key="8">
    <source>
        <dbReference type="SAM" id="Phobius"/>
    </source>
</evidence>
<dbReference type="PANTHER" id="PTHR19139">
    <property type="entry name" value="AQUAPORIN TRANSPORTER"/>
    <property type="match status" value="1"/>
</dbReference>
<dbReference type="InterPro" id="IPR023271">
    <property type="entry name" value="Aquaporin-like"/>
</dbReference>
<feature type="compositionally biased region" description="Basic and acidic residues" evidence="7">
    <location>
        <begin position="321"/>
        <end position="336"/>
    </location>
</feature>
<evidence type="ECO:0000256" key="6">
    <source>
        <dbReference type="RuleBase" id="RU000477"/>
    </source>
</evidence>
<feature type="transmembrane region" description="Helical" evidence="8">
    <location>
        <begin position="210"/>
        <end position="233"/>
    </location>
</feature>